<feature type="transmembrane region" description="Helical" evidence="8">
    <location>
        <begin position="411"/>
        <end position="431"/>
    </location>
</feature>
<evidence type="ECO:0000256" key="4">
    <source>
        <dbReference type="ARBA" id="ARBA00022692"/>
    </source>
</evidence>
<gene>
    <name evidence="10" type="ORF">HELGO_WM651</name>
</gene>
<feature type="transmembrane region" description="Helical" evidence="8">
    <location>
        <begin position="308"/>
        <end position="327"/>
    </location>
</feature>
<organism evidence="10">
    <name type="scientific">uncultured Sulfurovum sp</name>
    <dbReference type="NCBI Taxonomy" id="269237"/>
    <lineage>
        <taxon>Bacteria</taxon>
        <taxon>Pseudomonadati</taxon>
        <taxon>Campylobacterota</taxon>
        <taxon>Epsilonproteobacteria</taxon>
        <taxon>Campylobacterales</taxon>
        <taxon>Sulfurovaceae</taxon>
        <taxon>Sulfurovum</taxon>
        <taxon>environmental samples</taxon>
    </lineage>
</organism>
<evidence type="ECO:0000256" key="3">
    <source>
        <dbReference type="ARBA" id="ARBA00022475"/>
    </source>
</evidence>
<name>A0A6S6THM5_9BACT</name>
<keyword evidence="6 8" id="KW-0472">Membrane</keyword>
<feature type="transmembrane region" description="Helical" evidence="8">
    <location>
        <begin position="452"/>
        <end position="472"/>
    </location>
</feature>
<evidence type="ECO:0000259" key="9">
    <source>
        <dbReference type="Pfam" id="PF00361"/>
    </source>
</evidence>
<evidence type="ECO:0000256" key="8">
    <source>
        <dbReference type="SAM" id="Phobius"/>
    </source>
</evidence>
<feature type="transmembrane region" description="Helical" evidence="8">
    <location>
        <begin position="6"/>
        <end position="25"/>
    </location>
</feature>
<feature type="transmembrane region" description="Helical" evidence="8">
    <location>
        <begin position="112"/>
        <end position="131"/>
    </location>
</feature>
<dbReference type="AlphaFoldDB" id="A0A6S6THM5"/>
<feature type="transmembrane region" description="Helical" evidence="8">
    <location>
        <begin position="32"/>
        <end position="53"/>
    </location>
</feature>
<feature type="domain" description="NADH:quinone oxidoreductase/Mrp antiporter transmembrane" evidence="9">
    <location>
        <begin position="133"/>
        <end position="427"/>
    </location>
</feature>
<comment type="subcellular location">
    <subcellularLocation>
        <location evidence="1">Cell membrane</location>
        <topology evidence="1">Multi-pass membrane protein</topology>
    </subcellularLocation>
    <subcellularLocation>
        <location evidence="7">Membrane</location>
        <topology evidence="7">Multi-pass membrane protein</topology>
    </subcellularLocation>
</comment>
<keyword evidence="4 7" id="KW-0812">Transmembrane</keyword>
<comment type="similarity">
    <text evidence="2">Belongs to the CPA3 antiporters (TC 2.A.63) subunit D family.</text>
</comment>
<keyword evidence="3" id="KW-1003">Cell membrane</keyword>
<evidence type="ECO:0000256" key="1">
    <source>
        <dbReference type="ARBA" id="ARBA00004651"/>
    </source>
</evidence>
<feature type="transmembrane region" description="Helical" evidence="8">
    <location>
        <begin position="379"/>
        <end position="399"/>
    </location>
</feature>
<evidence type="ECO:0000256" key="5">
    <source>
        <dbReference type="ARBA" id="ARBA00022989"/>
    </source>
</evidence>
<feature type="transmembrane region" description="Helical" evidence="8">
    <location>
        <begin position="79"/>
        <end position="100"/>
    </location>
</feature>
<keyword evidence="5 8" id="KW-1133">Transmembrane helix</keyword>
<feature type="transmembrane region" description="Helical" evidence="8">
    <location>
        <begin position="167"/>
        <end position="189"/>
    </location>
</feature>
<feature type="transmembrane region" description="Helical" evidence="8">
    <location>
        <begin position="339"/>
        <end position="358"/>
    </location>
</feature>
<dbReference type="GO" id="GO:0005886">
    <property type="term" value="C:plasma membrane"/>
    <property type="evidence" value="ECO:0007669"/>
    <property type="project" value="UniProtKB-SubCell"/>
</dbReference>
<dbReference type="InterPro" id="IPR050586">
    <property type="entry name" value="CPA3_Na-H_Antiporter_D"/>
</dbReference>
<dbReference type="PRINTS" id="PR01434">
    <property type="entry name" value="NADHDHGNASE5"/>
</dbReference>
<sequence length="493" mass="53168">MNIMMHLPVLIVVVPLLAGALIVLINHRKGAWLITLLTSIFLLFASVQLIQMLETVNVISYTLGGWNAPLGIELRIDGLSALMVLILSGSAFLVSIYALKSVEKEIAERNHVPFYTALLLVIAGLIGISITADAFNIFVFLEISSLSTYALISMGRDRRALHASYHYLIMGTIGATFILIGIGFMYVMTGTLNIADLADRLPAVADTNAIRAAFAFITIGVGIKAAMLPLHQWLPNAYAYSPSVVSTFLAATATKVAIYVLIRFVLSLYGIEFSLVEMPFDNILMILGTIGVLAGSVYAIYQSNVKRMLAYSSVAQIGYILLAIGLASKPGFTAALLHMFNHALIKGTLFMALGIIFYRFASTELSGMSGMGKTMPLTMAAFTIGGLSLIGIPGTAGFVSKWYLVTALLDASLWPLALLILVASILTLVYVGRVIEVAYFKPVPEGRTRQKAPLTMIVALWIFALCNIYFGFETDISLGLSSLAVNQLIGVAL</sequence>
<feature type="transmembrane region" description="Helical" evidence="8">
    <location>
        <begin position="282"/>
        <end position="301"/>
    </location>
</feature>
<feature type="transmembrane region" description="Helical" evidence="8">
    <location>
        <begin position="209"/>
        <end position="230"/>
    </location>
</feature>
<evidence type="ECO:0000313" key="10">
    <source>
        <dbReference type="EMBL" id="CAA6820382.1"/>
    </source>
</evidence>
<evidence type="ECO:0000256" key="7">
    <source>
        <dbReference type="RuleBase" id="RU000320"/>
    </source>
</evidence>
<evidence type="ECO:0000256" key="6">
    <source>
        <dbReference type="ARBA" id="ARBA00023136"/>
    </source>
</evidence>
<accession>A0A6S6THM5</accession>
<feature type="transmembrane region" description="Helical" evidence="8">
    <location>
        <begin position="237"/>
        <end position="262"/>
    </location>
</feature>
<feature type="transmembrane region" description="Helical" evidence="8">
    <location>
        <begin position="137"/>
        <end position="155"/>
    </location>
</feature>
<evidence type="ECO:0000256" key="2">
    <source>
        <dbReference type="ARBA" id="ARBA00005346"/>
    </source>
</evidence>
<dbReference type="Pfam" id="PF00361">
    <property type="entry name" value="Proton_antipo_M"/>
    <property type="match status" value="1"/>
</dbReference>
<protein>
    <submittedName>
        <fullName evidence="10">Cation:proton antiporter</fullName>
    </submittedName>
</protein>
<dbReference type="InterPro" id="IPR001750">
    <property type="entry name" value="ND/Mrp_TM"/>
</dbReference>
<dbReference type="PANTHER" id="PTHR42703:SF1">
    <property type="entry name" value="NA(+)_H(+) ANTIPORTER SUBUNIT D1"/>
    <property type="match status" value="1"/>
</dbReference>
<proteinExistence type="inferred from homology"/>
<reference evidence="10" key="1">
    <citation type="submission" date="2020-01" db="EMBL/GenBank/DDBJ databases">
        <authorList>
            <person name="Meier V. D."/>
            <person name="Meier V D."/>
        </authorList>
    </citation>
    <scope>NUCLEOTIDE SEQUENCE</scope>
    <source>
        <strain evidence="10">HLG_WM_MAG_01</strain>
    </source>
</reference>
<dbReference type="EMBL" id="CACVAS010000107">
    <property type="protein sequence ID" value="CAA6820382.1"/>
    <property type="molecule type" value="Genomic_DNA"/>
</dbReference>
<dbReference type="PANTHER" id="PTHR42703">
    <property type="entry name" value="NADH DEHYDROGENASE"/>
    <property type="match status" value="1"/>
</dbReference>